<dbReference type="EMBL" id="CP045121">
    <property type="protein sequence ID" value="QIN77411.1"/>
    <property type="molecule type" value="Genomic_DNA"/>
</dbReference>
<dbReference type="Proteomes" id="UP000502706">
    <property type="component" value="Chromosome"/>
</dbReference>
<proteinExistence type="predicted"/>
<dbReference type="PANTHER" id="PTHR33164:SF106">
    <property type="entry name" value="TRANSCRIPTIONAL REGULATORY PROTEIN"/>
    <property type="match status" value="1"/>
</dbReference>
<evidence type="ECO:0000313" key="2">
    <source>
        <dbReference type="EMBL" id="QIN77411.1"/>
    </source>
</evidence>
<protein>
    <submittedName>
        <fullName evidence="2">MarR family transcriptional regulator</fullName>
    </submittedName>
</protein>
<dbReference type="InterPro" id="IPR036390">
    <property type="entry name" value="WH_DNA-bd_sf"/>
</dbReference>
<evidence type="ECO:0000259" key="1">
    <source>
        <dbReference type="PROSITE" id="PS50995"/>
    </source>
</evidence>
<organism evidence="2 3">
    <name type="scientific">Rubrobacter marinus</name>
    <dbReference type="NCBI Taxonomy" id="2653852"/>
    <lineage>
        <taxon>Bacteria</taxon>
        <taxon>Bacillati</taxon>
        <taxon>Actinomycetota</taxon>
        <taxon>Rubrobacteria</taxon>
        <taxon>Rubrobacterales</taxon>
        <taxon>Rubrobacteraceae</taxon>
        <taxon>Rubrobacter</taxon>
    </lineage>
</organism>
<dbReference type="PRINTS" id="PR00598">
    <property type="entry name" value="HTHMARR"/>
</dbReference>
<feature type="domain" description="HTH marR-type" evidence="1">
    <location>
        <begin position="52"/>
        <end position="186"/>
    </location>
</feature>
<dbReference type="GO" id="GO:0006950">
    <property type="term" value="P:response to stress"/>
    <property type="evidence" value="ECO:0007669"/>
    <property type="project" value="TreeGrafter"/>
</dbReference>
<sequence length="201" mass="21545">MFPLFVFLNCSYTHRAGETVVAFTCQRSCRIAARPVSAEGSVVYTNASDSSPRSVTEKLRRLSAANTRYGAALARRLGFGFTEAVALQHLALAGAEGLSARGLGERLSVTSGAVTALADRLERAGHLERRPNREDRRSLVLMLTPSGRREAARHVAPLTEELDEAAAKLAPEERALVGRFLDAVVEITERRSRAGGGANGG</sequence>
<dbReference type="PROSITE" id="PS50995">
    <property type="entry name" value="HTH_MARR_2"/>
    <property type="match status" value="1"/>
</dbReference>
<dbReference type="AlphaFoldDB" id="A0A6G8PTZ2"/>
<dbReference type="SUPFAM" id="SSF46785">
    <property type="entry name" value="Winged helix' DNA-binding domain"/>
    <property type="match status" value="1"/>
</dbReference>
<keyword evidence="3" id="KW-1185">Reference proteome</keyword>
<dbReference type="KEGG" id="rmar:GBA65_01570"/>
<dbReference type="InterPro" id="IPR000835">
    <property type="entry name" value="HTH_MarR-typ"/>
</dbReference>
<dbReference type="Pfam" id="PF12802">
    <property type="entry name" value="MarR_2"/>
    <property type="match status" value="1"/>
</dbReference>
<dbReference type="GO" id="GO:0003700">
    <property type="term" value="F:DNA-binding transcription factor activity"/>
    <property type="evidence" value="ECO:0007669"/>
    <property type="project" value="InterPro"/>
</dbReference>
<dbReference type="InterPro" id="IPR039422">
    <property type="entry name" value="MarR/SlyA-like"/>
</dbReference>
<reference evidence="2 3" key="1">
    <citation type="submission" date="2019-10" db="EMBL/GenBank/DDBJ databases">
        <title>Rubrobacter sp nov SCSIO 52915 isolated from a deep-sea sediment in the South China Sea.</title>
        <authorList>
            <person name="Chen R.W."/>
        </authorList>
    </citation>
    <scope>NUCLEOTIDE SEQUENCE [LARGE SCALE GENOMIC DNA]</scope>
    <source>
        <strain evidence="2 3">SCSIO 52915</strain>
    </source>
</reference>
<dbReference type="InterPro" id="IPR036388">
    <property type="entry name" value="WH-like_DNA-bd_sf"/>
</dbReference>
<evidence type="ECO:0000313" key="3">
    <source>
        <dbReference type="Proteomes" id="UP000502706"/>
    </source>
</evidence>
<dbReference type="SMART" id="SM00347">
    <property type="entry name" value="HTH_MARR"/>
    <property type="match status" value="1"/>
</dbReference>
<dbReference type="Gene3D" id="1.10.10.10">
    <property type="entry name" value="Winged helix-like DNA-binding domain superfamily/Winged helix DNA-binding domain"/>
    <property type="match status" value="1"/>
</dbReference>
<accession>A0A6G8PTZ2</accession>
<name>A0A6G8PTZ2_9ACTN</name>
<dbReference type="PANTHER" id="PTHR33164">
    <property type="entry name" value="TRANSCRIPTIONAL REGULATOR, MARR FAMILY"/>
    <property type="match status" value="1"/>
</dbReference>
<gene>
    <name evidence="2" type="ORF">GBA65_01570</name>
</gene>